<dbReference type="InterPro" id="IPR010044">
    <property type="entry name" value="MTAP"/>
</dbReference>
<dbReference type="EMBL" id="AJWK01017029">
    <property type="status" value="NOT_ANNOTATED_CDS"/>
    <property type="molecule type" value="Genomic_DNA"/>
</dbReference>
<feature type="compositionally biased region" description="Low complexity" evidence="4">
    <location>
        <begin position="27"/>
        <end position="41"/>
    </location>
</feature>
<dbReference type="Pfam" id="PF01048">
    <property type="entry name" value="PNP_UDP_1"/>
    <property type="match status" value="1"/>
</dbReference>
<evidence type="ECO:0000256" key="1">
    <source>
        <dbReference type="ARBA" id="ARBA00022676"/>
    </source>
</evidence>
<evidence type="ECO:0000256" key="3">
    <source>
        <dbReference type="ARBA" id="ARBA00022726"/>
    </source>
</evidence>
<dbReference type="PANTHER" id="PTHR42679">
    <property type="entry name" value="S-METHYL-5'-THIOADENOSINE PHOSPHORYLASE"/>
    <property type="match status" value="1"/>
</dbReference>
<dbReference type="PANTHER" id="PTHR42679:SF2">
    <property type="entry name" value="S-METHYL-5'-THIOADENOSINE PHOSPHORYLASE"/>
    <property type="match status" value="1"/>
</dbReference>
<keyword evidence="1" id="KW-0328">Glycosyltransferase</keyword>
<reference evidence="6" key="1">
    <citation type="submission" date="2020-05" db="UniProtKB">
        <authorList>
            <consortium name="EnsemblMetazoa"/>
        </authorList>
    </citation>
    <scope>IDENTIFICATION</scope>
    <source>
        <strain evidence="6">Jacobina</strain>
    </source>
</reference>
<dbReference type="AlphaFoldDB" id="A0A1B0CL82"/>
<evidence type="ECO:0000256" key="2">
    <source>
        <dbReference type="ARBA" id="ARBA00022679"/>
    </source>
</evidence>
<evidence type="ECO:0000256" key="4">
    <source>
        <dbReference type="SAM" id="MobiDB-lite"/>
    </source>
</evidence>
<dbReference type="SUPFAM" id="SSF53167">
    <property type="entry name" value="Purine and uridine phosphorylases"/>
    <property type="match status" value="1"/>
</dbReference>
<keyword evidence="2" id="KW-0808">Transferase</keyword>
<dbReference type="GO" id="GO:0019509">
    <property type="term" value="P:L-methionine salvage from methylthioadenosine"/>
    <property type="evidence" value="ECO:0007669"/>
    <property type="project" value="TreeGrafter"/>
</dbReference>
<accession>A0A1B0CL82</accession>
<proteinExistence type="predicted"/>
<evidence type="ECO:0000313" key="6">
    <source>
        <dbReference type="EnsemblMetazoa" id="LLOJ005369-PA"/>
    </source>
</evidence>
<dbReference type="Gene3D" id="3.40.50.1580">
    <property type="entry name" value="Nucleoside phosphorylase domain"/>
    <property type="match status" value="1"/>
</dbReference>
<evidence type="ECO:0000259" key="5">
    <source>
        <dbReference type="SMART" id="SM00685"/>
    </source>
</evidence>
<keyword evidence="7" id="KW-1185">Reference proteome</keyword>
<dbReference type="SMART" id="SM00685">
    <property type="entry name" value="DM14"/>
    <property type="match status" value="1"/>
</dbReference>
<evidence type="ECO:0000313" key="7">
    <source>
        <dbReference type="Proteomes" id="UP000092461"/>
    </source>
</evidence>
<dbReference type="GO" id="GO:0005829">
    <property type="term" value="C:cytosol"/>
    <property type="evidence" value="ECO:0007669"/>
    <property type="project" value="TreeGrafter"/>
</dbReference>
<feature type="domain" description="DM14" evidence="5">
    <location>
        <begin position="82"/>
        <end position="127"/>
    </location>
</feature>
<dbReference type="InterPro" id="IPR000845">
    <property type="entry name" value="Nucleoside_phosphorylase_d"/>
</dbReference>
<dbReference type="InterPro" id="IPR006608">
    <property type="entry name" value="CC2D1A/B_DM14"/>
</dbReference>
<protein>
    <recommendedName>
        <fullName evidence="5">DM14 domain-containing protein</fullName>
    </recommendedName>
</protein>
<dbReference type="InterPro" id="IPR035994">
    <property type="entry name" value="Nucleoside_phosphorylase_sf"/>
</dbReference>
<keyword evidence="3" id="KW-0660">Purine salvage</keyword>
<dbReference type="VEuPathDB" id="VectorBase:LLOJ005369"/>
<dbReference type="GO" id="GO:0017061">
    <property type="term" value="F:S-methyl-5-thioadenosine phosphorylase activity"/>
    <property type="evidence" value="ECO:0007669"/>
    <property type="project" value="InterPro"/>
</dbReference>
<name>A0A1B0CL82_LUTLO</name>
<sequence>MHKAGKPVPFDELPTPPGFGPIPVNTAAPAAEPVKPAAAKSPPEEKEAATKPAPPPRPKLKKQESTRISGNLLNTSVMDKQVAELERRQKEFKDAAIQAKRAGEIEQAKEYLKIFKGFDKLLETARPRFSSRAESEMFRAWGGHLVGMTQVPEVVLAKEAGLLYATVAMVTDYDCWKDDECVSTGDVLKTFQENVWKVKNILIDAVTKIAEQDWTETVQEARNLVKSNMM</sequence>
<feature type="region of interest" description="Disordered" evidence="4">
    <location>
        <begin position="1"/>
        <end position="73"/>
    </location>
</feature>
<dbReference type="EnsemblMetazoa" id="LLOJ005369-RA">
    <property type="protein sequence ID" value="LLOJ005369-PA"/>
    <property type="gene ID" value="LLOJ005369"/>
</dbReference>
<dbReference type="VEuPathDB" id="VectorBase:LLONM1_008442"/>
<dbReference type="EMBL" id="AJWK01017030">
    <property type="status" value="NOT_ANNOTATED_CDS"/>
    <property type="molecule type" value="Genomic_DNA"/>
</dbReference>
<dbReference type="Proteomes" id="UP000092461">
    <property type="component" value="Unassembled WGS sequence"/>
</dbReference>
<organism evidence="6 7">
    <name type="scientific">Lutzomyia longipalpis</name>
    <name type="common">Sand fly</name>
    <dbReference type="NCBI Taxonomy" id="7200"/>
    <lineage>
        <taxon>Eukaryota</taxon>
        <taxon>Metazoa</taxon>
        <taxon>Ecdysozoa</taxon>
        <taxon>Arthropoda</taxon>
        <taxon>Hexapoda</taxon>
        <taxon>Insecta</taxon>
        <taxon>Pterygota</taxon>
        <taxon>Neoptera</taxon>
        <taxon>Endopterygota</taxon>
        <taxon>Diptera</taxon>
        <taxon>Nematocera</taxon>
        <taxon>Psychodoidea</taxon>
        <taxon>Psychodidae</taxon>
        <taxon>Lutzomyia</taxon>
        <taxon>Lutzomyia</taxon>
    </lineage>
</organism>
<dbReference type="GO" id="GO:0006166">
    <property type="term" value="P:purine ribonucleoside salvage"/>
    <property type="evidence" value="ECO:0007669"/>
    <property type="project" value="UniProtKB-KW"/>
</dbReference>